<keyword evidence="13" id="KW-1185">Reference proteome</keyword>
<comment type="similarity">
    <text evidence="2">Belongs to the cyclophilin-type PPIase family.</text>
</comment>
<dbReference type="Proteomes" id="UP000708208">
    <property type="component" value="Unassembled WGS sequence"/>
</dbReference>
<evidence type="ECO:0000256" key="9">
    <source>
        <dbReference type="ARBA" id="ARBA00070381"/>
    </source>
</evidence>
<comment type="function">
    <text evidence="8">PPIases accelerate the folding of proteins. It catalyzes the cis-trans isomerization of proline imidic peptide bonds in oligopeptides. Acts on the folding of rhodopsin RH1 and RH2 (but not RH3) and is required for visual transduction.</text>
</comment>
<evidence type="ECO:0000256" key="3">
    <source>
        <dbReference type="ARBA" id="ARBA00013194"/>
    </source>
</evidence>
<protein>
    <recommendedName>
        <fullName evidence="9">Peptidyl-prolyl cis-trans isomerase, rhodopsin-specific isozyme</fullName>
        <ecNumber evidence="3">5.2.1.8</ecNumber>
    </recommendedName>
    <alternativeName>
        <fullName evidence="7">Rotamase</fullName>
    </alternativeName>
</protein>
<gene>
    <name evidence="12" type="ORF">AFUS01_LOCUS22614</name>
</gene>
<evidence type="ECO:0000313" key="13">
    <source>
        <dbReference type="Proteomes" id="UP000708208"/>
    </source>
</evidence>
<evidence type="ECO:0000256" key="8">
    <source>
        <dbReference type="ARBA" id="ARBA00056644"/>
    </source>
</evidence>
<feature type="signal peptide" evidence="10">
    <location>
        <begin position="1"/>
        <end position="16"/>
    </location>
</feature>
<keyword evidence="6" id="KW-0413">Isomerase</keyword>
<proteinExistence type="inferred from homology"/>
<keyword evidence="4 10" id="KW-0732">Signal</keyword>
<dbReference type="GO" id="GO:0005737">
    <property type="term" value="C:cytoplasm"/>
    <property type="evidence" value="ECO:0007669"/>
    <property type="project" value="TreeGrafter"/>
</dbReference>
<evidence type="ECO:0000256" key="4">
    <source>
        <dbReference type="ARBA" id="ARBA00022729"/>
    </source>
</evidence>
<dbReference type="FunFam" id="2.40.100.10:FF:000019">
    <property type="entry name" value="Peptidyl-prolyl cis-trans isomerase"/>
    <property type="match status" value="1"/>
</dbReference>
<accession>A0A8J2KFN2</accession>
<dbReference type="OrthoDB" id="10064525at2759"/>
<dbReference type="InterPro" id="IPR002130">
    <property type="entry name" value="Cyclophilin-type_PPIase_dom"/>
</dbReference>
<organism evidence="12 13">
    <name type="scientific">Allacma fusca</name>
    <dbReference type="NCBI Taxonomy" id="39272"/>
    <lineage>
        <taxon>Eukaryota</taxon>
        <taxon>Metazoa</taxon>
        <taxon>Ecdysozoa</taxon>
        <taxon>Arthropoda</taxon>
        <taxon>Hexapoda</taxon>
        <taxon>Collembola</taxon>
        <taxon>Symphypleona</taxon>
        <taxon>Sminthuridae</taxon>
        <taxon>Allacma</taxon>
    </lineage>
</organism>
<name>A0A8J2KFN2_9HEXA</name>
<sequence length="194" mass="20698">MKSFLVIVATIAVACAELVTEEAVFKTSIGGEPAGELKIGLFGQTVPKTVKNFATLCNPGLDGKSYAGTSFHRVIRNFMIQGGDIATRDGAGSTSIYGRYFDDEGFTIKHSGPGLLSMANAGPNTNGCQFFITAIATPWLDGHHVIFGKIIRGMDTLRTIEATRTGPNDKPINDVVVDSCTVQKVAKPYDLPLN</sequence>
<keyword evidence="5" id="KW-0697">Rotamase</keyword>
<dbReference type="PROSITE" id="PS51257">
    <property type="entry name" value="PROKAR_LIPOPROTEIN"/>
    <property type="match status" value="1"/>
</dbReference>
<dbReference type="PROSITE" id="PS00170">
    <property type="entry name" value="CSA_PPIASE_1"/>
    <property type="match status" value="1"/>
</dbReference>
<dbReference type="InterPro" id="IPR024936">
    <property type="entry name" value="Cyclophilin-type_PPIase"/>
</dbReference>
<dbReference type="GO" id="GO:0016018">
    <property type="term" value="F:cyclosporin A binding"/>
    <property type="evidence" value="ECO:0007669"/>
    <property type="project" value="TreeGrafter"/>
</dbReference>
<dbReference type="GO" id="GO:0006457">
    <property type="term" value="P:protein folding"/>
    <property type="evidence" value="ECO:0007669"/>
    <property type="project" value="InterPro"/>
</dbReference>
<evidence type="ECO:0000256" key="6">
    <source>
        <dbReference type="ARBA" id="ARBA00023235"/>
    </source>
</evidence>
<evidence type="ECO:0000313" key="12">
    <source>
        <dbReference type="EMBL" id="CAG7734214.1"/>
    </source>
</evidence>
<evidence type="ECO:0000256" key="2">
    <source>
        <dbReference type="ARBA" id="ARBA00007365"/>
    </source>
</evidence>
<comment type="caution">
    <text evidence="12">The sequence shown here is derived from an EMBL/GenBank/DDBJ whole genome shotgun (WGS) entry which is preliminary data.</text>
</comment>
<evidence type="ECO:0000259" key="11">
    <source>
        <dbReference type="PROSITE" id="PS50072"/>
    </source>
</evidence>
<feature type="domain" description="PPIase cyclophilin-type" evidence="11">
    <location>
        <begin position="24"/>
        <end position="182"/>
    </location>
</feature>
<dbReference type="PROSITE" id="PS50072">
    <property type="entry name" value="CSA_PPIASE_2"/>
    <property type="match status" value="1"/>
</dbReference>
<evidence type="ECO:0000256" key="7">
    <source>
        <dbReference type="ARBA" id="ARBA00029569"/>
    </source>
</evidence>
<dbReference type="EMBL" id="CAJVCH010265132">
    <property type="protein sequence ID" value="CAG7734214.1"/>
    <property type="molecule type" value="Genomic_DNA"/>
</dbReference>
<dbReference type="PIRSF" id="PIRSF001467">
    <property type="entry name" value="Peptidylpro_ismrse"/>
    <property type="match status" value="1"/>
</dbReference>
<reference evidence="12" key="1">
    <citation type="submission" date="2021-06" db="EMBL/GenBank/DDBJ databases">
        <authorList>
            <person name="Hodson N. C."/>
            <person name="Mongue J. A."/>
            <person name="Jaron S. K."/>
        </authorList>
    </citation>
    <scope>NUCLEOTIDE SEQUENCE</scope>
</reference>
<dbReference type="EC" id="5.2.1.8" evidence="3"/>
<evidence type="ECO:0000256" key="10">
    <source>
        <dbReference type="SAM" id="SignalP"/>
    </source>
</evidence>
<dbReference type="Pfam" id="PF00160">
    <property type="entry name" value="Pro_isomerase"/>
    <property type="match status" value="1"/>
</dbReference>
<evidence type="ECO:0000256" key="5">
    <source>
        <dbReference type="ARBA" id="ARBA00023110"/>
    </source>
</evidence>
<comment type="catalytic activity">
    <reaction evidence="1">
        <text>[protein]-peptidylproline (omega=180) = [protein]-peptidylproline (omega=0)</text>
        <dbReference type="Rhea" id="RHEA:16237"/>
        <dbReference type="Rhea" id="RHEA-COMP:10747"/>
        <dbReference type="Rhea" id="RHEA-COMP:10748"/>
        <dbReference type="ChEBI" id="CHEBI:83833"/>
        <dbReference type="ChEBI" id="CHEBI:83834"/>
        <dbReference type="EC" id="5.2.1.8"/>
    </reaction>
</comment>
<dbReference type="PANTHER" id="PTHR11071:SF561">
    <property type="entry name" value="PEPTIDYL-PROLYL CIS-TRANS ISOMERASE D-RELATED"/>
    <property type="match status" value="1"/>
</dbReference>
<dbReference type="InterPro" id="IPR020892">
    <property type="entry name" value="Cyclophilin-type_PPIase_CS"/>
</dbReference>
<dbReference type="PANTHER" id="PTHR11071">
    <property type="entry name" value="PEPTIDYL-PROLYL CIS-TRANS ISOMERASE"/>
    <property type="match status" value="1"/>
</dbReference>
<dbReference type="AlphaFoldDB" id="A0A8J2KFN2"/>
<feature type="chain" id="PRO_5035254705" description="Peptidyl-prolyl cis-trans isomerase, rhodopsin-specific isozyme" evidence="10">
    <location>
        <begin position="17"/>
        <end position="194"/>
    </location>
</feature>
<evidence type="ECO:0000256" key="1">
    <source>
        <dbReference type="ARBA" id="ARBA00000971"/>
    </source>
</evidence>
<dbReference type="GO" id="GO:0003755">
    <property type="term" value="F:peptidyl-prolyl cis-trans isomerase activity"/>
    <property type="evidence" value="ECO:0007669"/>
    <property type="project" value="UniProtKB-KW"/>
</dbReference>